<evidence type="ECO:0000256" key="2">
    <source>
        <dbReference type="ARBA" id="ARBA00023136"/>
    </source>
</evidence>
<comment type="subcellular location">
    <subcellularLocation>
        <location evidence="1">Membrane</location>
    </subcellularLocation>
</comment>
<dbReference type="Proteomes" id="UP001597112">
    <property type="component" value="Unassembled WGS sequence"/>
</dbReference>
<feature type="chain" id="PRO_5045339503" evidence="3">
    <location>
        <begin position="16"/>
        <end position="485"/>
    </location>
</feature>
<evidence type="ECO:0000256" key="1">
    <source>
        <dbReference type="ARBA" id="ARBA00004370"/>
    </source>
</evidence>
<name>A0ABW3JZ65_9BACT</name>
<feature type="domain" description="POTRA" evidence="4">
    <location>
        <begin position="48"/>
        <end position="124"/>
    </location>
</feature>
<dbReference type="Gene3D" id="3.10.20.310">
    <property type="entry name" value="membrane protein fhac"/>
    <property type="match status" value="1"/>
</dbReference>
<dbReference type="PROSITE" id="PS51779">
    <property type="entry name" value="POTRA"/>
    <property type="match status" value="1"/>
</dbReference>
<keyword evidence="6" id="KW-1185">Reference proteome</keyword>
<dbReference type="InterPro" id="IPR034746">
    <property type="entry name" value="POTRA"/>
</dbReference>
<feature type="signal peptide" evidence="3">
    <location>
        <begin position="1"/>
        <end position="15"/>
    </location>
</feature>
<keyword evidence="3" id="KW-0732">Signal</keyword>
<dbReference type="EMBL" id="JBHTKA010000001">
    <property type="protein sequence ID" value="MFD0998456.1"/>
    <property type="molecule type" value="Genomic_DNA"/>
</dbReference>
<dbReference type="Pfam" id="PF01103">
    <property type="entry name" value="Omp85"/>
    <property type="match status" value="1"/>
</dbReference>
<keyword evidence="2" id="KW-0472">Membrane</keyword>
<dbReference type="Gene3D" id="2.40.160.50">
    <property type="entry name" value="membrane protein fhac: a member of the omp85/tpsb transporter family"/>
    <property type="match status" value="1"/>
</dbReference>
<dbReference type="InterPro" id="IPR000184">
    <property type="entry name" value="Bac_surfAg_D15"/>
</dbReference>
<dbReference type="Pfam" id="PF07244">
    <property type="entry name" value="POTRA"/>
    <property type="match status" value="1"/>
</dbReference>
<reference evidence="6" key="1">
    <citation type="journal article" date="2019" name="Int. J. Syst. Evol. Microbiol.">
        <title>The Global Catalogue of Microorganisms (GCM) 10K type strain sequencing project: providing services to taxonomists for standard genome sequencing and annotation.</title>
        <authorList>
            <consortium name="The Broad Institute Genomics Platform"/>
            <consortium name="The Broad Institute Genome Sequencing Center for Infectious Disease"/>
            <person name="Wu L."/>
            <person name="Ma J."/>
        </authorList>
    </citation>
    <scope>NUCLEOTIDE SEQUENCE [LARGE SCALE GENOMIC DNA]</scope>
    <source>
        <strain evidence="6">CCUG 58938</strain>
    </source>
</reference>
<evidence type="ECO:0000256" key="3">
    <source>
        <dbReference type="SAM" id="SignalP"/>
    </source>
</evidence>
<sequence length="485" mass="57153">MLVILFVLLSFFAEAEPVQNSDAELLPDSVKRPASARVAPMDSIGRFVRINRIFIIGNRITRDPIILRELTLKSGDFIYSTDLQHILETDKKKLINTRLFNTVEIRTLELETDLVDLLIDLNERWYTFPSPIFELSDRNFNEWWQNYNHDFSRVNYGLRLYQYNMRGRNETLRFIAQFGFSRRFGITYRFPYIDKKQRHGLAVDFDFIETKNLAYRTADHKLEFLESKDILRTTRVGGLTYTYRPSFYESHLVSLFYRSTNVRDTIELLNPNYIGKEKDTQQYASLTYQFNSDHRDYVGYPLRGYYLQAFLTKNGLTSSDDLNKFEVSGTFASFIDLNKGFYLSNYTVGYWSSPDDLPYMNYGALGYQKQIIRGYEVYVIEGPEYILNKTTFKKKIFSRAYNWRAMPIPQFRHIPLAIYLKTYADVGYVSNYPHYEINSRLTNKLLSGVGMGIDIVGSYDMVLRFEYTYNAEGNRGFFFNLKKEF</sequence>
<evidence type="ECO:0000259" key="4">
    <source>
        <dbReference type="PROSITE" id="PS51779"/>
    </source>
</evidence>
<dbReference type="RefSeq" id="WP_377575188.1">
    <property type="nucleotide sequence ID" value="NZ_JBHTKA010000001.1"/>
</dbReference>
<evidence type="ECO:0000313" key="6">
    <source>
        <dbReference type="Proteomes" id="UP001597112"/>
    </source>
</evidence>
<protein>
    <submittedName>
        <fullName evidence="5">BamA/TamA family outer membrane protein</fullName>
    </submittedName>
</protein>
<comment type="caution">
    <text evidence="5">The sequence shown here is derived from an EMBL/GenBank/DDBJ whole genome shotgun (WGS) entry which is preliminary data.</text>
</comment>
<proteinExistence type="predicted"/>
<dbReference type="InterPro" id="IPR010827">
    <property type="entry name" value="BamA/TamA_POTRA"/>
</dbReference>
<organism evidence="5 6">
    <name type="scientific">Ohtaekwangia kribbensis</name>
    <dbReference type="NCBI Taxonomy" id="688913"/>
    <lineage>
        <taxon>Bacteria</taxon>
        <taxon>Pseudomonadati</taxon>
        <taxon>Bacteroidota</taxon>
        <taxon>Cytophagia</taxon>
        <taxon>Cytophagales</taxon>
        <taxon>Fulvivirgaceae</taxon>
        <taxon>Ohtaekwangia</taxon>
    </lineage>
</organism>
<accession>A0ABW3JZ65</accession>
<gene>
    <name evidence="5" type="ORF">ACFQ21_04030</name>
</gene>
<evidence type="ECO:0000313" key="5">
    <source>
        <dbReference type="EMBL" id="MFD0998456.1"/>
    </source>
</evidence>